<name>A0AAD8XUV7_9STRA</name>
<gene>
    <name evidence="3" type="ORF">QTG54_015068</name>
</gene>
<dbReference type="EMBL" id="JATAAI010000040">
    <property type="protein sequence ID" value="KAK1734301.1"/>
    <property type="molecule type" value="Genomic_DNA"/>
</dbReference>
<keyword evidence="2" id="KW-0732">Signal</keyword>
<evidence type="ECO:0000313" key="4">
    <source>
        <dbReference type="Proteomes" id="UP001224775"/>
    </source>
</evidence>
<evidence type="ECO:0000256" key="2">
    <source>
        <dbReference type="SAM" id="SignalP"/>
    </source>
</evidence>
<keyword evidence="4" id="KW-1185">Reference proteome</keyword>
<organism evidence="3 4">
    <name type="scientific">Skeletonema marinoi</name>
    <dbReference type="NCBI Taxonomy" id="267567"/>
    <lineage>
        <taxon>Eukaryota</taxon>
        <taxon>Sar</taxon>
        <taxon>Stramenopiles</taxon>
        <taxon>Ochrophyta</taxon>
        <taxon>Bacillariophyta</taxon>
        <taxon>Coscinodiscophyceae</taxon>
        <taxon>Thalassiosirophycidae</taxon>
        <taxon>Thalassiosirales</taxon>
        <taxon>Skeletonemataceae</taxon>
        <taxon>Skeletonema</taxon>
        <taxon>Skeletonema marinoi-dohrnii complex</taxon>
    </lineage>
</organism>
<evidence type="ECO:0000313" key="3">
    <source>
        <dbReference type="EMBL" id="KAK1734301.1"/>
    </source>
</evidence>
<keyword evidence="1" id="KW-1133">Transmembrane helix</keyword>
<keyword evidence="1" id="KW-0472">Membrane</keyword>
<comment type="caution">
    <text evidence="3">The sequence shown here is derived from an EMBL/GenBank/DDBJ whole genome shotgun (WGS) entry which is preliminary data.</text>
</comment>
<feature type="signal peptide" evidence="2">
    <location>
        <begin position="1"/>
        <end position="15"/>
    </location>
</feature>
<proteinExistence type="predicted"/>
<protein>
    <recommendedName>
        <fullName evidence="5">Subtilisin</fullName>
    </recommendedName>
</protein>
<accession>A0AAD8XUV7</accession>
<keyword evidence="1" id="KW-0812">Transmembrane</keyword>
<dbReference type="AlphaFoldDB" id="A0AAD8XUV7"/>
<feature type="transmembrane region" description="Helical" evidence="1">
    <location>
        <begin position="400"/>
        <end position="419"/>
    </location>
</feature>
<evidence type="ECO:0000256" key="1">
    <source>
        <dbReference type="SAM" id="Phobius"/>
    </source>
</evidence>
<dbReference type="Proteomes" id="UP001224775">
    <property type="component" value="Unassembled WGS sequence"/>
</dbReference>
<sequence length="432" mass="48449">MTLHHLALLITATAALDDAAIPANSRLGRSLLKHARSLGNDDNNNFEGSTWLAGYSIKFHSCATGDYYGNNNNDQENDNDNGQFNGFVYKQRLAHFQLCPSNTCGSSNSGCNDYVTDLSEFLAMYIQNKIAVEASACESVKENCYCENANDDEMCYSNCYAQAGLSYCEQQDGEGEENEFGQINLQSAVYCTQLDVSEQAMEYYRYDQNINNQNNNNMYNYNAQAQEQQAEQEQQEMAFFVGPHCNHGKIIFGLFIDETCSIKAPQGAYEKMYFGQHLPHSSDSIIETTKCMSCKVPSENNDANNINNENNADGEMYYYKNGQMYQQQQQEVYQEQEQEPDEVTEACGQLYVQSAKCEESLHVNGVYPDTRACNYIRALKKQGGSALTSLRQSVNVTPSVLAGVFAATTVMFAGLSFYLNQKVKRSKVKLIR</sequence>
<evidence type="ECO:0008006" key="5">
    <source>
        <dbReference type="Google" id="ProtNLM"/>
    </source>
</evidence>
<reference evidence="3" key="1">
    <citation type="submission" date="2023-06" db="EMBL/GenBank/DDBJ databases">
        <title>Survivors Of The Sea: Transcriptome response of Skeletonema marinoi to long-term dormancy.</title>
        <authorList>
            <person name="Pinder M.I.M."/>
            <person name="Kourtchenko O."/>
            <person name="Robertson E.K."/>
            <person name="Larsson T."/>
            <person name="Maumus F."/>
            <person name="Osuna-Cruz C.M."/>
            <person name="Vancaester E."/>
            <person name="Stenow R."/>
            <person name="Vandepoele K."/>
            <person name="Ploug H."/>
            <person name="Bruchert V."/>
            <person name="Godhe A."/>
            <person name="Topel M."/>
        </authorList>
    </citation>
    <scope>NUCLEOTIDE SEQUENCE</scope>
    <source>
        <strain evidence="3">R05AC</strain>
    </source>
</reference>
<feature type="chain" id="PRO_5042169152" description="Subtilisin" evidence="2">
    <location>
        <begin position="16"/>
        <end position="432"/>
    </location>
</feature>